<keyword evidence="2" id="KW-1185">Reference proteome</keyword>
<dbReference type="AlphaFoldDB" id="A0A1J1LU60"/>
<dbReference type="Proteomes" id="UP000184315">
    <property type="component" value="Unassembled WGS sequence"/>
</dbReference>
<evidence type="ECO:0000313" key="2">
    <source>
        <dbReference type="Proteomes" id="UP000184315"/>
    </source>
</evidence>
<evidence type="ECO:0000313" key="1">
    <source>
        <dbReference type="EMBL" id="CUR36139.1"/>
    </source>
</evidence>
<protein>
    <submittedName>
        <fullName evidence="1">Uncharacterized protein</fullName>
    </submittedName>
</protein>
<accession>A0A1J1LU60</accession>
<sequence length="38" mass="4096">MLQGTLLILAGMIANLSDLLLVFPSRSTVNRQPPTVNT</sequence>
<reference evidence="2" key="1">
    <citation type="submission" date="2015-10" db="EMBL/GenBank/DDBJ databases">
        <authorList>
            <person name="Regsiter A."/>
            <person name="william w."/>
        </authorList>
    </citation>
    <scope>NUCLEOTIDE SEQUENCE [LARGE SCALE GENOMIC DNA]</scope>
</reference>
<name>A0A1J1LU60_9CYAN</name>
<gene>
    <name evidence="1" type="ORF">PL921480249</name>
</gene>
<proteinExistence type="predicted"/>
<dbReference type="EMBL" id="CZDF01000188">
    <property type="protein sequence ID" value="CUR36139.1"/>
    <property type="molecule type" value="Genomic_DNA"/>
</dbReference>
<organism evidence="1 2">
    <name type="scientific">Planktothrix tepida PCC 9214</name>
    <dbReference type="NCBI Taxonomy" id="671072"/>
    <lineage>
        <taxon>Bacteria</taxon>
        <taxon>Bacillati</taxon>
        <taxon>Cyanobacteriota</taxon>
        <taxon>Cyanophyceae</taxon>
        <taxon>Oscillatoriophycideae</taxon>
        <taxon>Oscillatoriales</taxon>
        <taxon>Microcoleaceae</taxon>
        <taxon>Planktothrix</taxon>
    </lineage>
</organism>
<dbReference type="STRING" id="671072.PL921480249"/>